<dbReference type="SUPFAM" id="SSF48498">
    <property type="entry name" value="Tetracyclin repressor-like, C-terminal domain"/>
    <property type="match status" value="1"/>
</dbReference>
<organism evidence="4 5">
    <name type="scientific">Gordonia spumicola</name>
    <dbReference type="NCBI Taxonomy" id="589161"/>
    <lineage>
        <taxon>Bacteria</taxon>
        <taxon>Bacillati</taxon>
        <taxon>Actinomycetota</taxon>
        <taxon>Actinomycetes</taxon>
        <taxon>Mycobacteriales</taxon>
        <taxon>Gordoniaceae</taxon>
        <taxon>Gordonia</taxon>
    </lineage>
</organism>
<keyword evidence="1 2" id="KW-0238">DNA-binding</keyword>
<feature type="DNA-binding region" description="H-T-H motif" evidence="2">
    <location>
        <begin position="30"/>
        <end position="49"/>
    </location>
</feature>
<dbReference type="GO" id="GO:0003700">
    <property type="term" value="F:DNA-binding transcription factor activity"/>
    <property type="evidence" value="ECO:0007669"/>
    <property type="project" value="TreeGrafter"/>
</dbReference>
<evidence type="ECO:0000256" key="1">
    <source>
        <dbReference type="ARBA" id="ARBA00023125"/>
    </source>
</evidence>
<dbReference type="GO" id="GO:0000976">
    <property type="term" value="F:transcription cis-regulatory region binding"/>
    <property type="evidence" value="ECO:0007669"/>
    <property type="project" value="TreeGrafter"/>
</dbReference>
<reference evidence="5" key="1">
    <citation type="submission" date="2019-06" db="EMBL/GenBank/DDBJ databases">
        <title>Gordonia isolated from sludge of a wastewater treatment plant.</title>
        <authorList>
            <person name="Tamura T."/>
            <person name="Aoyama K."/>
            <person name="Kang Y."/>
            <person name="Saito S."/>
            <person name="Akiyama N."/>
            <person name="Yazawa K."/>
            <person name="Gonoi T."/>
            <person name="Mikami Y."/>
        </authorList>
    </citation>
    <scope>NUCLEOTIDE SEQUENCE [LARGE SCALE GENOMIC DNA]</scope>
    <source>
        <strain evidence="5">NBRC 107696</strain>
    </source>
</reference>
<proteinExistence type="predicted"/>
<dbReference type="EMBL" id="BJOV01000005">
    <property type="protein sequence ID" value="GEE02916.1"/>
    <property type="molecule type" value="Genomic_DNA"/>
</dbReference>
<dbReference type="Pfam" id="PF17940">
    <property type="entry name" value="TetR_C_31"/>
    <property type="match status" value="1"/>
</dbReference>
<dbReference type="InterPro" id="IPR009057">
    <property type="entry name" value="Homeodomain-like_sf"/>
</dbReference>
<dbReference type="PANTHER" id="PTHR30055">
    <property type="entry name" value="HTH-TYPE TRANSCRIPTIONAL REGULATOR RUTR"/>
    <property type="match status" value="1"/>
</dbReference>
<feature type="domain" description="HTH tetR-type" evidence="3">
    <location>
        <begin position="7"/>
        <end position="67"/>
    </location>
</feature>
<dbReference type="Gene3D" id="1.10.357.10">
    <property type="entry name" value="Tetracycline Repressor, domain 2"/>
    <property type="match status" value="1"/>
</dbReference>
<dbReference type="InterPro" id="IPR050109">
    <property type="entry name" value="HTH-type_TetR-like_transc_reg"/>
</dbReference>
<gene>
    <name evidence="4" type="ORF">nbrc107696_33620</name>
</gene>
<dbReference type="RefSeq" id="WP_161896538.1">
    <property type="nucleotide sequence ID" value="NZ_BJOV01000005.1"/>
</dbReference>
<dbReference type="PANTHER" id="PTHR30055:SF231">
    <property type="entry name" value="TRANSCRIPTIONAL REGULATORY PROTEIN (PROBABLY DEOR-FAMILY)-RELATED"/>
    <property type="match status" value="1"/>
</dbReference>
<accession>A0A7I9VC14</accession>
<evidence type="ECO:0000313" key="5">
    <source>
        <dbReference type="Proteomes" id="UP000444960"/>
    </source>
</evidence>
<dbReference type="AlphaFoldDB" id="A0A7I9VC14"/>
<evidence type="ECO:0000259" key="3">
    <source>
        <dbReference type="PROSITE" id="PS50977"/>
    </source>
</evidence>
<dbReference type="OrthoDB" id="5242433at2"/>
<sequence length="200" mass="21725">MVYIESAERRRQAIDAARTALMREGVGRVSMRVVAAEAGIPLGTLQYVFPTKLGLLEAVIDDLVAEIGRVLSASATVDGGLETSIRDGVRTFWSRLVVDHSDLQLLQYELVTHALRTPGLQDLPRRQYDLYVDTVTRWFTAAAERSGETAAVEYDQLARLLVGGIDGLLLQSVVAPDADRSAADLERVIDMVVAVAGISS</sequence>
<dbReference type="PROSITE" id="PS50977">
    <property type="entry name" value="HTH_TETR_2"/>
    <property type="match status" value="1"/>
</dbReference>
<dbReference type="Proteomes" id="UP000444960">
    <property type="component" value="Unassembled WGS sequence"/>
</dbReference>
<protein>
    <submittedName>
        <fullName evidence="4">Putative transcriptional regulator, TetR family protein</fullName>
    </submittedName>
</protein>
<dbReference type="InterPro" id="IPR041583">
    <property type="entry name" value="TetR_C_31"/>
</dbReference>
<dbReference type="SUPFAM" id="SSF46689">
    <property type="entry name" value="Homeodomain-like"/>
    <property type="match status" value="1"/>
</dbReference>
<keyword evidence="5" id="KW-1185">Reference proteome</keyword>
<dbReference type="InterPro" id="IPR036271">
    <property type="entry name" value="Tet_transcr_reg_TetR-rel_C_sf"/>
</dbReference>
<comment type="caution">
    <text evidence="4">The sequence shown here is derived from an EMBL/GenBank/DDBJ whole genome shotgun (WGS) entry which is preliminary data.</text>
</comment>
<evidence type="ECO:0000256" key="2">
    <source>
        <dbReference type="PROSITE-ProRule" id="PRU00335"/>
    </source>
</evidence>
<dbReference type="InterPro" id="IPR001647">
    <property type="entry name" value="HTH_TetR"/>
</dbReference>
<dbReference type="Pfam" id="PF00440">
    <property type="entry name" value="TetR_N"/>
    <property type="match status" value="1"/>
</dbReference>
<evidence type="ECO:0000313" key="4">
    <source>
        <dbReference type="EMBL" id="GEE02916.1"/>
    </source>
</evidence>
<name>A0A7I9VC14_9ACTN</name>